<organism evidence="3 4">
    <name type="scientific">Apatococcus fuscideae</name>
    <dbReference type="NCBI Taxonomy" id="2026836"/>
    <lineage>
        <taxon>Eukaryota</taxon>
        <taxon>Viridiplantae</taxon>
        <taxon>Chlorophyta</taxon>
        <taxon>core chlorophytes</taxon>
        <taxon>Trebouxiophyceae</taxon>
        <taxon>Chlorellales</taxon>
        <taxon>Chlorellaceae</taxon>
        <taxon>Apatococcus</taxon>
    </lineage>
</organism>
<feature type="compositionally biased region" description="Basic and acidic residues" evidence="2">
    <location>
        <begin position="1"/>
        <end position="11"/>
    </location>
</feature>
<proteinExistence type="predicted"/>
<dbReference type="Proteomes" id="UP001485043">
    <property type="component" value="Unassembled WGS sequence"/>
</dbReference>
<keyword evidence="4" id="KW-1185">Reference proteome</keyword>
<feature type="region of interest" description="Disordered" evidence="2">
    <location>
        <begin position="269"/>
        <end position="410"/>
    </location>
</feature>
<accession>A0AAW1T3Z6</accession>
<evidence type="ECO:0000256" key="2">
    <source>
        <dbReference type="SAM" id="MobiDB-lite"/>
    </source>
</evidence>
<feature type="region of interest" description="Disordered" evidence="2">
    <location>
        <begin position="127"/>
        <end position="159"/>
    </location>
</feature>
<reference evidence="3 4" key="1">
    <citation type="journal article" date="2024" name="Nat. Commun.">
        <title>Phylogenomics reveals the evolutionary origins of lichenization in chlorophyte algae.</title>
        <authorList>
            <person name="Puginier C."/>
            <person name="Libourel C."/>
            <person name="Otte J."/>
            <person name="Skaloud P."/>
            <person name="Haon M."/>
            <person name="Grisel S."/>
            <person name="Petersen M."/>
            <person name="Berrin J.G."/>
            <person name="Delaux P.M."/>
            <person name="Dal Grande F."/>
            <person name="Keller J."/>
        </authorList>
    </citation>
    <scope>NUCLEOTIDE SEQUENCE [LARGE SCALE GENOMIC DNA]</scope>
    <source>
        <strain evidence="3 4">SAG 2523</strain>
    </source>
</reference>
<evidence type="ECO:0000313" key="3">
    <source>
        <dbReference type="EMBL" id="KAK9864461.1"/>
    </source>
</evidence>
<comment type="caution">
    <text evidence="3">The sequence shown here is derived from an EMBL/GenBank/DDBJ whole genome shotgun (WGS) entry which is preliminary data.</text>
</comment>
<feature type="compositionally biased region" description="Basic and acidic residues" evidence="2">
    <location>
        <begin position="384"/>
        <end position="397"/>
    </location>
</feature>
<feature type="region of interest" description="Disordered" evidence="2">
    <location>
        <begin position="1"/>
        <end position="37"/>
    </location>
</feature>
<dbReference type="AlphaFoldDB" id="A0AAW1T3Z6"/>
<gene>
    <name evidence="3" type="ORF">WJX84_002634</name>
</gene>
<dbReference type="EMBL" id="JALJOV010000350">
    <property type="protein sequence ID" value="KAK9864461.1"/>
    <property type="molecule type" value="Genomic_DNA"/>
</dbReference>
<name>A0AAW1T3Z6_9CHLO</name>
<keyword evidence="1" id="KW-0175">Coiled coil</keyword>
<evidence type="ECO:0000256" key="1">
    <source>
        <dbReference type="SAM" id="Coils"/>
    </source>
</evidence>
<evidence type="ECO:0000313" key="4">
    <source>
        <dbReference type="Proteomes" id="UP001485043"/>
    </source>
</evidence>
<feature type="coiled-coil region" evidence="1">
    <location>
        <begin position="437"/>
        <end position="468"/>
    </location>
</feature>
<protein>
    <submittedName>
        <fullName evidence="3">Uncharacterized protein</fullName>
    </submittedName>
</protein>
<sequence>MKQWTSDDFRPPHKLLRPQVLTSPEMATPQKQLRPERSEEQAANLQVLQGFFDACGFAAGHGWRVERRIRKSGQYRGAIDTPQGWHVASLKKLGEKLGLDADLVAQHTKACKAQWHSSLQKQALEETWANSQKQTREGQPRRQPKNRPTPISPVAKKRGRSISSTLDDFKACPQPQDVLMQVVCKGKEGILNRHKKHILCRCPDCQSADQTRCIFTGTAFVRHSGLTIDAASKWTEEVYVVEVDAGPCYLTLAAQLQSLFRSGKIHKRARLEHPNSQPALPMPGSGMPMSQADAGPQKEWPSNGPLVSACNKAPAPEPDAAPEPAEAGRLASAHASRSNSQDWGCSPHPSPASTDRLHNDQPSSSNAMDVPSVPAGHSHKRKGTDRMSAEEEHDLRSENAALKASAREKDETISKLAAKLGELDANLRWANKAPERMMSLLDRRDETIKELEELAESLKDQIQRMKHP</sequence>